<evidence type="ECO:0000313" key="19">
    <source>
        <dbReference type="Proteomes" id="UP001317532"/>
    </source>
</evidence>
<dbReference type="PANTHER" id="PTHR10954:SF18">
    <property type="entry name" value="RIBONUCLEASE HII"/>
    <property type="match status" value="1"/>
</dbReference>
<dbReference type="GO" id="GO:0030145">
    <property type="term" value="F:manganese ion binding"/>
    <property type="evidence" value="ECO:0007669"/>
    <property type="project" value="UniProtKB-UniRule"/>
</dbReference>
<evidence type="ECO:0000256" key="13">
    <source>
        <dbReference type="ARBA" id="ARBA00023211"/>
    </source>
</evidence>
<dbReference type="GO" id="GO:0005737">
    <property type="term" value="C:cytoplasm"/>
    <property type="evidence" value="ECO:0007669"/>
    <property type="project" value="UniProtKB-SubCell"/>
</dbReference>
<evidence type="ECO:0000256" key="2">
    <source>
        <dbReference type="ARBA" id="ARBA00001946"/>
    </source>
</evidence>
<feature type="binding site" evidence="14 15">
    <location>
        <position position="45"/>
    </location>
    <ligand>
        <name>a divalent metal cation</name>
        <dbReference type="ChEBI" id="CHEBI:60240"/>
    </ligand>
</feature>
<dbReference type="EC" id="3.1.26.4" evidence="6 14"/>
<proteinExistence type="inferred from homology"/>
<dbReference type="NCBIfam" id="NF000595">
    <property type="entry name" value="PRK00015.1-3"/>
    <property type="match status" value="1"/>
</dbReference>
<evidence type="ECO:0000256" key="15">
    <source>
        <dbReference type="PROSITE-ProRule" id="PRU01319"/>
    </source>
</evidence>
<keyword evidence="12 14" id="KW-0378">Hydrolase</keyword>
<accession>A0AAN1XUM9</accession>
<evidence type="ECO:0000256" key="11">
    <source>
        <dbReference type="ARBA" id="ARBA00022759"/>
    </source>
</evidence>
<evidence type="ECO:0000256" key="1">
    <source>
        <dbReference type="ARBA" id="ARBA00000077"/>
    </source>
</evidence>
<feature type="domain" description="RNase H type-2" evidence="17">
    <location>
        <begin position="38"/>
        <end position="227"/>
    </location>
</feature>
<evidence type="ECO:0000313" key="18">
    <source>
        <dbReference type="EMBL" id="BDE05319.1"/>
    </source>
</evidence>
<evidence type="ECO:0000256" key="8">
    <source>
        <dbReference type="ARBA" id="ARBA00022490"/>
    </source>
</evidence>
<dbReference type="GO" id="GO:0004523">
    <property type="term" value="F:RNA-DNA hybrid ribonuclease activity"/>
    <property type="evidence" value="ECO:0007669"/>
    <property type="project" value="UniProtKB-UniRule"/>
</dbReference>
<dbReference type="HAMAP" id="MF_00052_B">
    <property type="entry name" value="RNase_HII_B"/>
    <property type="match status" value="1"/>
</dbReference>
<dbReference type="InterPro" id="IPR001352">
    <property type="entry name" value="RNase_HII/HIII"/>
</dbReference>
<evidence type="ECO:0000256" key="6">
    <source>
        <dbReference type="ARBA" id="ARBA00012180"/>
    </source>
</evidence>
<keyword evidence="8 14" id="KW-0963">Cytoplasm</keyword>
<evidence type="ECO:0000256" key="14">
    <source>
        <dbReference type="HAMAP-Rule" id="MF_00052"/>
    </source>
</evidence>
<dbReference type="InterPro" id="IPR036397">
    <property type="entry name" value="RNaseH_sf"/>
</dbReference>
<keyword evidence="13 14" id="KW-0464">Manganese</keyword>
<dbReference type="SUPFAM" id="SSF53098">
    <property type="entry name" value="Ribonuclease H-like"/>
    <property type="match status" value="1"/>
</dbReference>
<keyword evidence="19" id="KW-1185">Reference proteome</keyword>
<name>A0AAN1XUM9_UNVUL</name>
<evidence type="ECO:0000256" key="10">
    <source>
        <dbReference type="ARBA" id="ARBA00022723"/>
    </source>
</evidence>
<comment type="subcellular location">
    <subcellularLocation>
        <location evidence="4 14">Cytoplasm</location>
    </subcellularLocation>
</comment>
<keyword evidence="10 14" id="KW-0479">Metal-binding</keyword>
<dbReference type="InterPro" id="IPR022898">
    <property type="entry name" value="RNase_HII"/>
</dbReference>
<comment type="cofactor">
    <cofactor evidence="2">
        <name>Mg(2+)</name>
        <dbReference type="ChEBI" id="CHEBI:18420"/>
    </cofactor>
</comment>
<feature type="binding site" evidence="14 15">
    <location>
        <position position="136"/>
    </location>
    <ligand>
        <name>a divalent metal cation</name>
        <dbReference type="ChEBI" id="CHEBI:60240"/>
    </ligand>
</feature>
<evidence type="ECO:0000256" key="4">
    <source>
        <dbReference type="ARBA" id="ARBA00004496"/>
    </source>
</evidence>
<comment type="similarity">
    <text evidence="5 14 16">Belongs to the RNase HII family.</text>
</comment>
<protein>
    <recommendedName>
        <fullName evidence="7 14">Ribonuclease HII</fullName>
        <shortName evidence="14">RNase HII</shortName>
        <ecNumber evidence="6 14">3.1.26.4</ecNumber>
    </recommendedName>
</protein>
<evidence type="ECO:0000256" key="16">
    <source>
        <dbReference type="RuleBase" id="RU003515"/>
    </source>
</evidence>
<reference evidence="18 19" key="1">
    <citation type="journal article" date="2022" name="ISME Commun">
        <title>Vulcanimicrobium alpinus gen. nov. sp. nov., the first cultivated representative of the candidate phylum 'Eremiobacterota', is a metabolically versatile aerobic anoxygenic phototroph.</title>
        <authorList>
            <person name="Yabe S."/>
            <person name="Muto K."/>
            <person name="Abe K."/>
            <person name="Yokota A."/>
            <person name="Staudigel H."/>
            <person name="Tebo B.M."/>
        </authorList>
    </citation>
    <scope>NUCLEOTIDE SEQUENCE [LARGE SCALE GENOMIC DNA]</scope>
    <source>
        <strain evidence="18 19">WC8-2</strain>
    </source>
</reference>
<comment type="cofactor">
    <cofactor evidence="14 15">
        <name>Mn(2+)</name>
        <dbReference type="ChEBI" id="CHEBI:29035"/>
    </cofactor>
    <cofactor evidence="14 15">
        <name>Mg(2+)</name>
        <dbReference type="ChEBI" id="CHEBI:18420"/>
    </cofactor>
    <text evidence="14 15">Manganese or magnesium. Binds 1 divalent metal ion per monomer in the absence of substrate. May bind a second metal ion after substrate binding.</text>
</comment>
<comment type="function">
    <text evidence="3 14 16">Endonuclease that specifically degrades the RNA of RNA-DNA hybrids.</text>
</comment>
<evidence type="ECO:0000256" key="9">
    <source>
        <dbReference type="ARBA" id="ARBA00022722"/>
    </source>
</evidence>
<comment type="catalytic activity">
    <reaction evidence="1 14 15 16">
        <text>Endonucleolytic cleavage to 5'-phosphomonoester.</text>
        <dbReference type="EC" id="3.1.26.4"/>
    </reaction>
</comment>
<keyword evidence="11 14" id="KW-0255">Endonuclease</keyword>
<dbReference type="EMBL" id="AP025523">
    <property type="protein sequence ID" value="BDE05319.1"/>
    <property type="molecule type" value="Genomic_DNA"/>
</dbReference>
<dbReference type="GO" id="GO:0003723">
    <property type="term" value="F:RNA binding"/>
    <property type="evidence" value="ECO:0007669"/>
    <property type="project" value="UniProtKB-UniRule"/>
</dbReference>
<feature type="binding site" evidence="14 15">
    <location>
        <position position="44"/>
    </location>
    <ligand>
        <name>a divalent metal cation</name>
        <dbReference type="ChEBI" id="CHEBI:60240"/>
    </ligand>
</feature>
<evidence type="ECO:0000256" key="12">
    <source>
        <dbReference type="ARBA" id="ARBA00022801"/>
    </source>
</evidence>
<dbReference type="CDD" id="cd07182">
    <property type="entry name" value="RNase_HII_bacteria_HII_like"/>
    <property type="match status" value="1"/>
</dbReference>
<dbReference type="RefSeq" id="WP_317996370.1">
    <property type="nucleotide sequence ID" value="NZ_AP025523.1"/>
</dbReference>
<dbReference type="InterPro" id="IPR012337">
    <property type="entry name" value="RNaseH-like_sf"/>
</dbReference>
<dbReference type="NCBIfam" id="NF000594">
    <property type="entry name" value="PRK00015.1-1"/>
    <property type="match status" value="1"/>
</dbReference>
<evidence type="ECO:0000259" key="17">
    <source>
        <dbReference type="PROSITE" id="PS51975"/>
    </source>
</evidence>
<dbReference type="GO" id="GO:0043137">
    <property type="term" value="P:DNA replication, removal of RNA primer"/>
    <property type="evidence" value="ECO:0007669"/>
    <property type="project" value="TreeGrafter"/>
</dbReference>
<dbReference type="AlphaFoldDB" id="A0AAN1XUM9"/>
<dbReference type="PROSITE" id="PS51975">
    <property type="entry name" value="RNASE_H_2"/>
    <property type="match status" value="1"/>
</dbReference>
<gene>
    <name evidence="14 18" type="primary">rnhB</name>
    <name evidence="18" type="ORF">WPS_05950</name>
</gene>
<evidence type="ECO:0000256" key="3">
    <source>
        <dbReference type="ARBA" id="ARBA00004065"/>
    </source>
</evidence>
<dbReference type="Gene3D" id="3.30.420.10">
    <property type="entry name" value="Ribonuclease H-like superfamily/Ribonuclease H"/>
    <property type="match status" value="1"/>
</dbReference>
<dbReference type="Proteomes" id="UP001317532">
    <property type="component" value="Chromosome"/>
</dbReference>
<dbReference type="InterPro" id="IPR024567">
    <property type="entry name" value="RNase_HII/HIII_dom"/>
</dbReference>
<dbReference type="GO" id="GO:0032299">
    <property type="term" value="C:ribonuclease H2 complex"/>
    <property type="evidence" value="ECO:0007669"/>
    <property type="project" value="TreeGrafter"/>
</dbReference>
<dbReference type="GO" id="GO:0006298">
    <property type="term" value="P:mismatch repair"/>
    <property type="evidence" value="ECO:0007669"/>
    <property type="project" value="TreeGrafter"/>
</dbReference>
<sequence length="238" mass="26075">MTLAETARRKKRNAVQRERRRLDRLHRFEERAHAAGHRLIGGIDEVGRGPLAGPVVAACVVVDGPLRLRGLNDSKQVLPELRAALAVEIKASAVAWAVGEASVEEIDRLNIYWASILAMERALAALAIPPDYLLTDAVRIKSWAAPQEPVIKGDAKCATVAAASILAKVHRDALLVDLHARFPHYGFAEHKGYATPQHIAALQQHGPCREHRRAFWRVRAAMDLLPGLEAFDGEAPAT</sequence>
<dbReference type="Pfam" id="PF01351">
    <property type="entry name" value="RNase_HII"/>
    <property type="match status" value="1"/>
</dbReference>
<keyword evidence="9 14" id="KW-0540">Nuclease</keyword>
<dbReference type="PANTHER" id="PTHR10954">
    <property type="entry name" value="RIBONUCLEASE H2 SUBUNIT A"/>
    <property type="match status" value="1"/>
</dbReference>
<dbReference type="KEGG" id="vab:WPS_05950"/>
<evidence type="ECO:0000256" key="7">
    <source>
        <dbReference type="ARBA" id="ARBA00019179"/>
    </source>
</evidence>
<evidence type="ECO:0000256" key="5">
    <source>
        <dbReference type="ARBA" id="ARBA00007383"/>
    </source>
</evidence>
<organism evidence="18 19">
    <name type="scientific">Vulcanimicrobium alpinum</name>
    <dbReference type="NCBI Taxonomy" id="3016050"/>
    <lineage>
        <taxon>Bacteria</taxon>
        <taxon>Bacillati</taxon>
        <taxon>Vulcanimicrobiota</taxon>
        <taxon>Vulcanimicrobiia</taxon>
        <taxon>Vulcanimicrobiales</taxon>
        <taxon>Vulcanimicrobiaceae</taxon>
        <taxon>Vulcanimicrobium</taxon>
    </lineage>
</organism>